<dbReference type="PANTHER" id="PTHR33406">
    <property type="entry name" value="MEMBRANE PROTEIN MJ1562-RELATED"/>
    <property type="match status" value="1"/>
</dbReference>
<evidence type="ECO:0000259" key="9">
    <source>
        <dbReference type="PROSITE" id="PS50156"/>
    </source>
</evidence>
<reference evidence="11" key="1">
    <citation type="submission" date="2015-11" db="EMBL/GenBank/DDBJ databases">
        <authorList>
            <person name="Varghese N."/>
        </authorList>
    </citation>
    <scope>NUCLEOTIDE SEQUENCE [LARGE SCALE GENOMIC DNA]</scope>
    <source>
        <strain evidence="11">DSM 45899</strain>
    </source>
</reference>
<dbReference type="InterPro" id="IPR004869">
    <property type="entry name" value="MMPL_dom"/>
</dbReference>
<feature type="region of interest" description="Disordered" evidence="7">
    <location>
        <begin position="722"/>
        <end position="745"/>
    </location>
</feature>
<dbReference type="Gene3D" id="1.20.1640.10">
    <property type="entry name" value="Multidrug efflux transporter AcrB transmembrane domain"/>
    <property type="match status" value="2"/>
</dbReference>
<gene>
    <name evidence="10" type="ORF">Ga0074812_115127</name>
</gene>
<evidence type="ECO:0000313" key="10">
    <source>
        <dbReference type="EMBL" id="CUU57925.1"/>
    </source>
</evidence>
<feature type="transmembrane region" description="Helical" evidence="8">
    <location>
        <begin position="304"/>
        <end position="327"/>
    </location>
</feature>
<organism evidence="10 11">
    <name type="scientific">Parafrankia irregularis</name>
    <dbReference type="NCBI Taxonomy" id="795642"/>
    <lineage>
        <taxon>Bacteria</taxon>
        <taxon>Bacillati</taxon>
        <taxon>Actinomycetota</taxon>
        <taxon>Actinomycetes</taxon>
        <taxon>Frankiales</taxon>
        <taxon>Frankiaceae</taxon>
        <taxon>Parafrankia</taxon>
    </lineage>
</organism>
<comment type="similarity">
    <text evidence="2">Belongs to the resistance-nodulation-cell division (RND) (TC 2.A.6) family. MmpL subfamily.</text>
</comment>
<keyword evidence="5 8" id="KW-1133">Transmembrane helix</keyword>
<feature type="transmembrane region" description="Helical" evidence="8">
    <location>
        <begin position="658"/>
        <end position="680"/>
    </location>
</feature>
<sequence>MAKLARWCFQHRWLVLGLWVAALVGLAALGRATGDDYKDTFSLPGTDSQKAIDILERDFPAQSGDSATVVLHARTGTLTDPAIKAQVTDMVGQLAKLPHVAEVISPFSADGKGQINEAGTTAFATIALDLPGNELQISDIEHVVDTARGYDKGALQVEATGQVVANTEQTTSSTELIGIIAAAIILFVAFGSLLAVTLPLITALAALGVGLSLIIQVSHLTSVAEFSTMLATLIGLGVGIDYALFIVNRHRIGLRAGRSPEEAAVNAVNTSGRAVLFAGATVCIALLGLFALGVTFLYGVALAAALTVAMTMLSSVTLLPALLGFYGQKVLSRRERRRIADHGPEPEAPSGFWWRWAKGVERRPAVLAVLSAVAIAVIAIPFFSLRLGSSDLGNGSEDKTTKRGYDLLAEGFGPGFNGPFSLITDLSSGAGLQALNQAVAAARDTPGVASVTEPRQSPNGRAAIATLYPTSSPQSPETAELLDRLRDDVIPTATAGAAAPVYVGGITAIFEDFAGVLSDKLPLFIGIVVVLAFILLVVVFRSLLIPLTASVMNLLAVGAAFGAVVAVFQWGWLSDLFGLSPGPIEAFLPVMLFAILFGLSMDYEVFLVSRMHEEWTARRDNRIAVSLGQAETGRVISAAGAIMTLVFAAFILGDERVIKLFGLGLALAIAIDAFVIRTILVPALMHLFGRANWWLPRGLDRVLPRVSVETSDDLAEAHQVPVPAGDFRDGVPAQPHEPAESERTH</sequence>
<keyword evidence="3" id="KW-1003">Cell membrane</keyword>
<feature type="transmembrane region" description="Helical" evidence="8">
    <location>
        <begin position="365"/>
        <end position="385"/>
    </location>
</feature>
<proteinExistence type="inferred from homology"/>
<feature type="transmembrane region" description="Helical" evidence="8">
    <location>
        <begin position="523"/>
        <end position="544"/>
    </location>
</feature>
<feature type="transmembrane region" description="Helical" evidence="8">
    <location>
        <begin position="226"/>
        <end position="247"/>
    </location>
</feature>
<dbReference type="GO" id="GO:0005886">
    <property type="term" value="C:plasma membrane"/>
    <property type="evidence" value="ECO:0007669"/>
    <property type="project" value="UniProtKB-SubCell"/>
</dbReference>
<keyword evidence="11" id="KW-1185">Reference proteome</keyword>
<evidence type="ECO:0000256" key="8">
    <source>
        <dbReference type="SAM" id="Phobius"/>
    </source>
</evidence>
<feature type="transmembrane region" description="Helical" evidence="8">
    <location>
        <begin position="551"/>
        <end position="570"/>
    </location>
</feature>
<dbReference type="Pfam" id="PF03176">
    <property type="entry name" value="MMPL"/>
    <property type="match status" value="2"/>
</dbReference>
<feature type="transmembrane region" description="Helical" evidence="8">
    <location>
        <begin position="632"/>
        <end position="652"/>
    </location>
</feature>
<feature type="transmembrane region" description="Helical" evidence="8">
    <location>
        <begin position="274"/>
        <end position="298"/>
    </location>
</feature>
<feature type="transmembrane region" description="Helical" evidence="8">
    <location>
        <begin position="176"/>
        <end position="196"/>
    </location>
</feature>
<keyword evidence="4 8" id="KW-0812">Transmembrane</keyword>
<evidence type="ECO:0000313" key="11">
    <source>
        <dbReference type="Proteomes" id="UP000198802"/>
    </source>
</evidence>
<feature type="transmembrane region" description="Helical" evidence="8">
    <location>
        <begin position="203"/>
        <end position="220"/>
    </location>
</feature>
<evidence type="ECO:0000256" key="2">
    <source>
        <dbReference type="ARBA" id="ARBA00010157"/>
    </source>
</evidence>
<evidence type="ECO:0000256" key="7">
    <source>
        <dbReference type="SAM" id="MobiDB-lite"/>
    </source>
</evidence>
<dbReference type="PANTHER" id="PTHR33406:SF11">
    <property type="entry name" value="MEMBRANE PROTEIN SCO6666-RELATED"/>
    <property type="match status" value="1"/>
</dbReference>
<comment type="subcellular location">
    <subcellularLocation>
        <location evidence="1">Cell membrane</location>
        <topology evidence="1">Multi-pass membrane protein</topology>
    </subcellularLocation>
</comment>
<dbReference type="Proteomes" id="UP000198802">
    <property type="component" value="Unassembled WGS sequence"/>
</dbReference>
<protein>
    <submittedName>
        <fullName evidence="10">Putative drug exporter of the RND superfamily</fullName>
    </submittedName>
</protein>
<feature type="transmembrane region" description="Helical" evidence="8">
    <location>
        <begin position="590"/>
        <end position="611"/>
    </location>
</feature>
<dbReference type="AlphaFoldDB" id="A0A0S4QQM2"/>
<dbReference type="PROSITE" id="PS50156">
    <property type="entry name" value="SSD"/>
    <property type="match status" value="1"/>
</dbReference>
<evidence type="ECO:0000256" key="4">
    <source>
        <dbReference type="ARBA" id="ARBA00022692"/>
    </source>
</evidence>
<dbReference type="EMBL" id="FAOZ01000015">
    <property type="protein sequence ID" value="CUU57925.1"/>
    <property type="molecule type" value="Genomic_DNA"/>
</dbReference>
<keyword evidence="6 8" id="KW-0472">Membrane</keyword>
<evidence type="ECO:0000256" key="5">
    <source>
        <dbReference type="ARBA" id="ARBA00022989"/>
    </source>
</evidence>
<evidence type="ECO:0000256" key="3">
    <source>
        <dbReference type="ARBA" id="ARBA00022475"/>
    </source>
</evidence>
<name>A0A0S4QQM2_9ACTN</name>
<dbReference type="InterPro" id="IPR050545">
    <property type="entry name" value="Mycobact_MmpL"/>
</dbReference>
<dbReference type="RefSeq" id="WP_091280188.1">
    <property type="nucleotide sequence ID" value="NZ_FAOZ01000015.1"/>
</dbReference>
<evidence type="ECO:0000256" key="1">
    <source>
        <dbReference type="ARBA" id="ARBA00004651"/>
    </source>
</evidence>
<feature type="domain" description="SSD" evidence="9">
    <location>
        <begin position="519"/>
        <end position="686"/>
    </location>
</feature>
<dbReference type="SUPFAM" id="SSF82866">
    <property type="entry name" value="Multidrug efflux transporter AcrB transmembrane domain"/>
    <property type="match status" value="2"/>
</dbReference>
<evidence type="ECO:0000256" key="6">
    <source>
        <dbReference type="ARBA" id="ARBA00023136"/>
    </source>
</evidence>
<accession>A0A0S4QQM2</accession>
<dbReference type="InterPro" id="IPR000731">
    <property type="entry name" value="SSD"/>
</dbReference>